<feature type="chain" id="PRO_5012754510" evidence="12">
    <location>
        <begin position="22"/>
        <end position="658"/>
    </location>
</feature>
<dbReference type="InterPro" id="IPR010100">
    <property type="entry name" value="TonB-dep_Cu_rcpt"/>
</dbReference>
<feature type="domain" description="TonB-dependent receptor plug" evidence="14">
    <location>
        <begin position="56"/>
        <end position="143"/>
    </location>
</feature>
<reference evidence="15 16" key="1">
    <citation type="submission" date="2017-02" db="EMBL/GenBank/DDBJ databases">
        <title>Chromobacterium haemolyticum H5244.</title>
        <authorList>
            <person name="Gulvik C.A."/>
        </authorList>
    </citation>
    <scope>NUCLEOTIDE SEQUENCE [LARGE SCALE GENOMIC DNA]</scope>
    <source>
        <strain evidence="15 16">H5244</strain>
    </source>
</reference>
<keyword evidence="8 15" id="KW-0675">Receptor</keyword>
<dbReference type="Gene3D" id="2.170.130.10">
    <property type="entry name" value="TonB-dependent receptor, plug domain"/>
    <property type="match status" value="1"/>
</dbReference>
<evidence type="ECO:0000256" key="1">
    <source>
        <dbReference type="ARBA" id="ARBA00004571"/>
    </source>
</evidence>
<dbReference type="PANTHER" id="PTHR30069:SF49">
    <property type="entry name" value="OUTER MEMBRANE PROTEIN C"/>
    <property type="match status" value="1"/>
</dbReference>
<dbReference type="EMBL" id="MUKV01000034">
    <property type="protein sequence ID" value="OQS34172.1"/>
    <property type="molecule type" value="Genomic_DNA"/>
</dbReference>
<dbReference type="RefSeq" id="WP_081556598.1">
    <property type="nucleotide sequence ID" value="NZ_MUKV01000034.1"/>
</dbReference>
<evidence type="ECO:0000259" key="13">
    <source>
        <dbReference type="Pfam" id="PF00593"/>
    </source>
</evidence>
<dbReference type="Pfam" id="PF07715">
    <property type="entry name" value="Plug"/>
    <property type="match status" value="1"/>
</dbReference>
<keyword evidence="6 11" id="KW-0798">TonB box</keyword>
<comment type="similarity">
    <text evidence="2 10 11">Belongs to the TonB-dependent receptor family.</text>
</comment>
<dbReference type="InterPro" id="IPR039426">
    <property type="entry name" value="TonB-dep_rcpt-like"/>
</dbReference>
<evidence type="ECO:0000256" key="8">
    <source>
        <dbReference type="ARBA" id="ARBA00023170"/>
    </source>
</evidence>
<gene>
    <name evidence="15" type="ORF">B0T45_19370</name>
</gene>
<keyword evidence="7 10" id="KW-0472">Membrane</keyword>
<feature type="domain" description="TonB-dependent receptor-like beta-barrel" evidence="13">
    <location>
        <begin position="198"/>
        <end position="618"/>
    </location>
</feature>
<dbReference type="GO" id="GO:0015344">
    <property type="term" value="F:siderophore uptake transmembrane transporter activity"/>
    <property type="evidence" value="ECO:0007669"/>
    <property type="project" value="TreeGrafter"/>
</dbReference>
<feature type="signal peptide" evidence="12">
    <location>
        <begin position="1"/>
        <end position="21"/>
    </location>
</feature>
<organism evidence="15 16">
    <name type="scientific">Chromobacterium haemolyticum</name>
    <dbReference type="NCBI Taxonomy" id="394935"/>
    <lineage>
        <taxon>Bacteria</taxon>
        <taxon>Pseudomonadati</taxon>
        <taxon>Pseudomonadota</taxon>
        <taxon>Betaproteobacteria</taxon>
        <taxon>Neisseriales</taxon>
        <taxon>Chromobacteriaceae</taxon>
        <taxon>Chromobacterium</taxon>
    </lineage>
</organism>
<comment type="caution">
    <text evidence="15">The sequence shown here is derived from an EMBL/GenBank/DDBJ whole genome shotgun (WGS) entry which is preliminary data.</text>
</comment>
<proteinExistence type="inferred from homology"/>
<evidence type="ECO:0000259" key="14">
    <source>
        <dbReference type="Pfam" id="PF07715"/>
    </source>
</evidence>
<evidence type="ECO:0000256" key="3">
    <source>
        <dbReference type="ARBA" id="ARBA00022448"/>
    </source>
</evidence>
<dbReference type="InterPro" id="IPR037066">
    <property type="entry name" value="Plug_dom_sf"/>
</dbReference>
<dbReference type="Proteomes" id="UP000192721">
    <property type="component" value="Unassembled WGS sequence"/>
</dbReference>
<dbReference type="AlphaFoldDB" id="A0A1W0CHY4"/>
<dbReference type="InterPro" id="IPR012910">
    <property type="entry name" value="Plug_dom"/>
</dbReference>
<dbReference type="GO" id="GO:0009279">
    <property type="term" value="C:cell outer membrane"/>
    <property type="evidence" value="ECO:0007669"/>
    <property type="project" value="UniProtKB-SubCell"/>
</dbReference>
<comment type="subcellular location">
    <subcellularLocation>
        <location evidence="1 10">Cell outer membrane</location>
        <topology evidence="1 10">Multi-pass membrane protein</topology>
    </subcellularLocation>
</comment>
<dbReference type="Pfam" id="PF00593">
    <property type="entry name" value="TonB_dep_Rec_b-barrel"/>
    <property type="match status" value="1"/>
</dbReference>
<accession>A0A1W0CHY4</accession>
<evidence type="ECO:0000256" key="12">
    <source>
        <dbReference type="SAM" id="SignalP"/>
    </source>
</evidence>
<dbReference type="GO" id="GO:0044718">
    <property type="term" value="P:siderophore transmembrane transport"/>
    <property type="evidence" value="ECO:0007669"/>
    <property type="project" value="TreeGrafter"/>
</dbReference>
<dbReference type="SUPFAM" id="SSF56935">
    <property type="entry name" value="Porins"/>
    <property type="match status" value="1"/>
</dbReference>
<evidence type="ECO:0000256" key="10">
    <source>
        <dbReference type="PROSITE-ProRule" id="PRU01360"/>
    </source>
</evidence>
<keyword evidence="4 10" id="KW-1134">Transmembrane beta strand</keyword>
<dbReference type="InterPro" id="IPR036942">
    <property type="entry name" value="Beta-barrel_TonB_sf"/>
</dbReference>
<evidence type="ECO:0000256" key="4">
    <source>
        <dbReference type="ARBA" id="ARBA00022452"/>
    </source>
</evidence>
<keyword evidence="12" id="KW-0732">Signal</keyword>
<evidence type="ECO:0000313" key="16">
    <source>
        <dbReference type="Proteomes" id="UP000192721"/>
    </source>
</evidence>
<evidence type="ECO:0000256" key="2">
    <source>
        <dbReference type="ARBA" id="ARBA00009810"/>
    </source>
</evidence>
<name>A0A1W0CHY4_9NEIS</name>
<dbReference type="NCBIfam" id="TIGR01778">
    <property type="entry name" value="TonB-copper"/>
    <property type="match status" value="1"/>
</dbReference>
<sequence length="658" mass="71230">MSKKHYLLPIPLALAVGHAFAQELPEFRGEEVLVTAAKEEQPLKMSVDPRAPRQPLPSADGAGLLKGLPGFNVIRKGGASGDPLLRGLGGSRLAILADGNFVFGGCGGRMDPPTAYLYPDAYDEVNVVKGPQSVKLGPGLISGGVNFERKTKRFDEAGVRFNGSLTGGNADRNDVYADAAFGSSLGYVRAIASRNHGGDYKDGNGAKVHSSFDRDSQTLIAGLTPNRDTTLELALDRSRGQAAYADRGMDGSKFDRDAWSFKAERRNLSGWLDALRLQLGHSYVDHVMDNYSLRPQTAPASRSAMNPDRSADTGRLAADMAFGDWEVSAGFDWLSDRHRSRMGKGVNAGQYVDQPRAPNQSFDNHGVYAEASHPLGAGGKLIAGLRRDQTQAVYEAKAATHMMPAQARQETQYQLNAGFLRYEHTAGNWTRYVGLGQAERAPDFWERNKSSTLNSETNRQLDAGLLYRDDKLQGSLSAYASRVQNFILVEGEPGAIGGKARNIDARRYGFEGDLSWRFAPEWTLSGSLAWVWAANLDENRPLGQTPPLDAKAALKWDNGKYAAGLTVRGVQRQDRVAPGQGNIVGTDIGATPGFGVVSLDGGLRLNKHAKLLVGVDNLFNKAYAESVSKGGAMVAGYDRTLQVNEPGRTVWGRVQLQF</sequence>
<dbReference type="CDD" id="cd01347">
    <property type="entry name" value="ligand_gated_channel"/>
    <property type="match status" value="1"/>
</dbReference>
<keyword evidence="5 10" id="KW-0812">Transmembrane</keyword>
<dbReference type="PANTHER" id="PTHR30069">
    <property type="entry name" value="TONB-DEPENDENT OUTER MEMBRANE RECEPTOR"/>
    <property type="match status" value="1"/>
</dbReference>
<dbReference type="PROSITE" id="PS52016">
    <property type="entry name" value="TONB_DEPENDENT_REC_3"/>
    <property type="match status" value="1"/>
</dbReference>
<evidence type="ECO:0000256" key="6">
    <source>
        <dbReference type="ARBA" id="ARBA00023077"/>
    </source>
</evidence>
<protein>
    <submittedName>
        <fullName evidence="15">TonB-dependent copper receptor</fullName>
    </submittedName>
</protein>
<keyword evidence="9 10" id="KW-0998">Cell outer membrane</keyword>
<dbReference type="Gene3D" id="2.40.170.20">
    <property type="entry name" value="TonB-dependent receptor, beta-barrel domain"/>
    <property type="match status" value="1"/>
</dbReference>
<keyword evidence="3 10" id="KW-0813">Transport</keyword>
<evidence type="ECO:0000256" key="11">
    <source>
        <dbReference type="RuleBase" id="RU003357"/>
    </source>
</evidence>
<dbReference type="InterPro" id="IPR000531">
    <property type="entry name" value="Beta-barrel_TonB"/>
</dbReference>
<evidence type="ECO:0000256" key="5">
    <source>
        <dbReference type="ARBA" id="ARBA00022692"/>
    </source>
</evidence>
<evidence type="ECO:0000313" key="15">
    <source>
        <dbReference type="EMBL" id="OQS34172.1"/>
    </source>
</evidence>
<evidence type="ECO:0000256" key="7">
    <source>
        <dbReference type="ARBA" id="ARBA00023136"/>
    </source>
</evidence>
<evidence type="ECO:0000256" key="9">
    <source>
        <dbReference type="ARBA" id="ARBA00023237"/>
    </source>
</evidence>